<proteinExistence type="predicted"/>
<dbReference type="PANTHER" id="PTHR43617:SF2">
    <property type="entry name" value="UPF0039 PROTEIN SLL0451"/>
    <property type="match status" value="1"/>
</dbReference>
<dbReference type="PROSITE" id="PS51186">
    <property type="entry name" value="GNAT"/>
    <property type="match status" value="1"/>
</dbReference>
<dbReference type="CDD" id="cd04301">
    <property type="entry name" value="NAT_SF"/>
    <property type="match status" value="1"/>
</dbReference>
<evidence type="ECO:0000259" key="1">
    <source>
        <dbReference type="PROSITE" id="PS51186"/>
    </source>
</evidence>
<gene>
    <name evidence="2" type="ORF">C7H19_23610</name>
</gene>
<reference evidence="2 3" key="1">
    <citation type="submission" date="2018-03" db="EMBL/GenBank/DDBJ databases">
        <title>The ancient ancestry and fast evolution of plastids.</title>
        <authorList>
            <person name="Moore K.R."/>
            <person name="Magnabosco C."/>
            <person name="Momper L."/>
            <person name="Gold D.A."/>
            <person name="Bosak T."/>
            <person name="Fournier G.P."/>
        </authorList>
    </citation>
    <scope>NUCLEOTIDE SEQUENCE [LARGE SCALE GENOMIC DNA]</scope>
    <source>
        <strain evidence="2 3">CCALA 016</strain>
    </source>
</reference>
<protein>
    <submittedName>
        <fullName evidence="2">GNAT family N-acetyltransferase</fullName>
    </submittedName>
</protein>
<sequence length="168" mass="18751">MKVRAERTKDFETIRQINIAAFERENEANLIERLRLSSNTFSFVAIVAKQVVGHIFFSPVSVEGTCPEHLLILGLAPLAVLPEYQRQGIGSMLVQHSLKECFQSGCCAVVVLGHPTYYPRFGFVRASQQGLKCEYDVPDEAFVVLESQAQALRGVAGIVKYRSEFIDV</sequence>
<keyword evidence="3" id="KW-1185">Reference proteome</keyword>
<dbReference type="AlphaFoldDB" id="A0A2T1LRF7"/>
<comment type="caution">
    <text evidence="2">The sequence shown here is derived from an EMBL/GenBank/DDBJ whole genome shotgun (WGS) entry which is preliminary data.</text>
</comment>
<reference evidence="2 3" key="2">
    <citation type="submission" date="2018-03" db="EMBL/GenBank/DDBJ databases">
        <authorList>
            <person name="Keele B.F."/>
        </authorList>
    </citation>
    <scope>NUCLEOTIDE SEQUENCE [LARGE SCALE GENOMIC DNA]</scope>
    <source>
        <strain evidence="2 3">CCALA 016</strain>
    </source>
</reference>
<dbReference type="OrthoDB" id="9797178at2"/>
<dbReference type="SUPFAM" id="SSF55729">
    <property type="entry name" value="Acyl-CoA N-acyltransferases (Nat)"/>
    <property type="match status" value="1"/>
</dbReference>
<dbReference type="EMBL" id="PXOH01000052">
    <property type="protein sequence ID" value="PSF30610.1"/>
    <property type="molecule type" value="Genomic_DNA"/>
</dbReference>
<dbReference type="RefSeq" id="WP_106459364.1">
    <property type="nucleotide sequence ID" value="NZ_PXOH01000052.1"/>
</dbReference>
<dbReference type="Gene3D" id="3.40.630.30">
    <property type="match status" value="1"/>
</dbReference>
<dbReference type="PANTHER" id="PTHR43617">
    <property type="entry name" value="L-AMINO ACID N-ACETYLTRANSFERASE"/>
    <property type="match status" value="1"/>
</dbReference>
<feature type="domain" description="N-acetyltransferase" evidence="1">
    <location>
        <begin position="1"/>
        <end position="150"/>
    </location>
</feature>
<dbReference type="InterPro" id="IPR050276">
    <property type="entry name" value="MshD_Acetyltransferase"/>
</dbReference>
<dbReference type="Pfam" id="PF00583">
    <property type="entry name" value="Acetyltransf_1"/>
    <property type="match status" value="1"/>
</dbReference>
<organism evidence="2 3">
    <name type="scientific">Aphanothece hegewaldii CCALA 016</name>
    <dbReference type="NCBI Taxonomy" id="2107694"/>
    <lineage>
        <taxon>Bacteria</taxon>
        <taxon>Bacillati</taxon>
        <taxon>Cyanobacteriota</taxon>
        <taxon>Cyanophyceae</taxon>
        <taxon>Oscillatoriophycideae</taxon>
        <taxon>Chroococcales</taxon>
        <taxon>Aphanothecaceae</taxon>
        <taxon>Aphanothece</taxon>
    </lineage>
</organism>
<dbReference type="GO" id="GO:0016747">
    <property type="term" value="F:acyltransferase activity, transferring groups other than amino-acyl groups"/>
    <property type="evidence" value="ECO:0007669"/>
    <property type="project" value="InterPro"/>
</dbReference>
<accession>A0A2T1LRF7</accession>
<name>A0A2T1LRF7_9CHRO</name>
<dbReference type="InterPro" id="IPR016181">
    <property type="entry name" value="Acyl_CoA_acyltransferase"/>
</dbReference>
<dbReference type="Proteomes" id="UP000239001">
    <property type="component" value="Unassembled WGS sequence"/>
</dbReference>
<evidence type="ECO:0000313" key="3">
    <source>
        <dbReference type="Proteomes" id="UP000239001"/>
    </source>
</evidence>
<keyword evidence="2" id="KW-0808">Transferase</keyword>
<evidence type="ECO:0000313" key="2">
    <source>
        <dbReference type="EMBL" id="PSF30610.1"/>
    </source>
</evidence>
<dbReference type="InterPro" id="IPR000182">
    <property type="entry name" value="GNAT_dom"/>
</dbReference>